<dbReference type="AlphaFoldDB" id="B0C6D1"/>
<reference evidence="1 2" key="1">
    <citation type="journal article" date="2008" name="Proc. Natl. Acad. Sci. U.S.A.">
        <title>Niche adaptation and genome expansion in the chlorophyll d-producing cyanobacterium Acaryochloris marina.</title>
        <authorList>
            <person name="Swingley W.D."/>
            <person name="Chen M."/>
            <person name="Cheung P.C."/>
            <person name="Conrad A.L."/>
            <person name="Dejesa L.C."/>
            <person name="Hao J."/>
            <person name="Honchak B.M."/>
            <person name="Karbach L.E."/>
            <person name="Kurdoglu A."/>
            <person name="Lahiri S."/>
            <person name="Mastrian S.D."/>
            <person name="Miyashita H."/>
            <person name="Page L."/>
            <person name="Ramakrishna P."/>
            <person name="Satoh S."/>
            <person name="Sattley W.M."/>
            <person name="Shimada Y."/>
            <person name="Taylor H.L."/>
            <person name="Tomo T."/>
            <person name="Tsuchiya T."/>
            <person name="Wang Z.T."/>
            <person name="Raymond J."/>
            <person name="Mimuro M."/>
            <person name="Blankenship R.E."/>
            <person name="Touchman J.W."/>
        </authorList>
    </citation>
    <scope>NUCLEOTIDE SEQUENCE [LARGE SCALE GENOMIC DNA]</scope>
    <source>
        <strain evidence="2">MBIC 11017</strain>
    </source>
</reference>
<dbReference type="STRING" id="329726.AM1_0139"/>
<protein>
    <submittedName>
        <fullName evidence="1">Uncharacterized protein</fullName>
    </submittedName>
</protein>
<dbReference type="Proteomes" id="UP000000268">
    <property type="component" value="Chromosome"/>
</dbReference>
<dbReference type="KEGG" id="amr:AM1_0139"/>
<evidence type="ECO:0000313" key="2">
    <source>
        <dbReference type="Proteomes" id="UP000000268"/>
    </source>
</evidence>
<evidence type="ECO:0000313" key="1">
    <source>
        <dbReference type="EMBL" id="ABW25225.1"/>
    </source>
</evidence>
<organism evidence="1 2">
    <name type="scientific">Acaryochloris marina (strain MBIC 11017)</name>
    <dbReference type="NCBI Taxonomy" id="329726"/>
    <lineage>
        <taxon>Bacteria</taxon>
        <taxon>Bacillati</taxon>
        <taxon>Cyanobacteriota</taxon>
        <taxon>Cyanophyceae</taxon>
        <taxon>Acaryochloridales</taxon>
        <taxon>Acaryochloridaceae</taxon>
        <taxon>Acaryochloris</taxon>
    </lineage>
</organism>
<dbReference type="EMBL" id="CP000828">
    <property type="protein sequence ID" value="ABW25225.1"/>
    <property type="molecule type" value="Genomic_DNA"/>
</dbReference>
<sequence length="54" mass="5950">MRVSAVLDPSSLLSLQDWLIGGSTSFFSVFSADPQVPLRLVLSSFQENIMVFSE</sequence>
<gene>
    <name evidence="1" type="ordered locus">AM1_0139</name>
</gene>
<name>B0C6D1_ACAM1</name>
<proteinExistence type="predicted"/>
<keyword evidence="2" id="KW-1185">Reference proteome</keyword>
<accession>B0C6D1</accession>
<dbReference type="HOGENOM" id="CLU_3039276_0_0_3"/>